<proteinExistence type="predicted"/>
<keyword evidence="4" id="KW-0695">RNA-directed DNA polymerase</keyword>
<keyword evidence="4" id="KW-0808">Transferase</keyword>
<accession>A0A5D3CT49</accession>
<comment type="caution">
    <text evidence="4">The sequence shown here is derived from an EMBL/GenBank/DDBJ whole genome shotgun (WGS) entry which is preliminary data.</text>
</comment>
<keyword evidence="4" id="KW-0548">Nucleotidyltransferase</keyword>
<feature type="compositionally biased region" description="Basic and acidic residues" evidence="1">
    <location>
        <begin position="145"/>
        <end position="155"/>
    </location>
</feature>
<dbReference type="PANTHER" id="PTHR46148">
    <property type="entry name" value="CHROMO DOMAIN-CONTAINING PROTEIN"/>
    <property type="match status" value="1"/>
</dbReference>
<dbReference type="InterPro" id="IPR056924">
    <property type="entry name" value="SH3_Tf2-1"/>
</dbReference>
<dbReference type="Pfam" id="PF24626">
    <property type="entry name" value="SH3_Tf2-1"/>
    <property type="match status" value="1"/>
</dbReference>
<gene>
    <name evidence="4" type="ORF">E5676_scaffold552G001210</name>
    <name evidence="3" type="ORF">E6C27_scaffold24G001780</name>
</gene>
<evidence type="ECO:0000313" key="3">
    <source>
        <dbReference type="EMBL" id="KAA0054426.1"/>
    </source>
</evidence>
<sequence>MLVGSELVQIMTDSITMIRENLKIAQNRQKSYADKRRRDLEFQIGDQVFLKLSSWKGVFRFGRKGKLSPRYIGPYKITEQVGPAAYKLGLLAEFARINDAFHVYMLRKYILNLSHVLQLQPMELKEDLSYKEAVQILNKKRASFEKQDDHTRESSLETSRNRRGSLGVRRQNEEELLDTLHLKTSKFQGRNPQRELSYKPEILFRFLVIVI</sequence>
<organism evidence="4 6">
    <name type="scientific">Cucumis melo var. makuwa</name>
    <name type="common">Oriental melon</name>
    <dbReference type="NCBI Taxonomy" id="1194695"/>
    <lineage>
        <taxon>Eukaryota</taxon>
        <taxon>Viridiplantae</taxon>
        <taxon>Streptophyta</taxon>
        <taxon>Embryophyta</taxon>
        <taxon>Tracheophyta</taxon>
        <taxon>Spermatophyta</taxon>
        <taxon>Magnoliopsida</taxon>
        <taxon>eudicotyledons</taxon>
        <taxon>Gunneridae</taxon>
        <taxon>Pentapetalae</taxon>
        <taxon>rosids</taxon>
        <taxon>fabids</taxon>
        <taxon>Cucurbitales</taxon>
        <taxon>Cucurbitaceae</taxon>
        <taxon>Benincaseae</taxon>
        <taxon>Cucumis</taxon>
    </lineage>
</organism>
<dbReference type="EMBL" id="SSTD01009281">
    <property type="protein sequence ID" value="TYK14610.1"/>
    <property type="molecule type" value="Genomic_DNA"/>
</dbReference>
<evidence type="ECO:0000313" key="5">
    <source>
        <dbReference type="Proteomes" id="UP000321393"/>
    </source>
</evidence>
<dbReference type="GO" id="GO:0003964">
    <property type="term" value="F:RNA-directed DNA polymerase activity"/>
    <property type="evidence" value="ECO:0007669"/>
    <property type="project" value="UniProtKB-KW"/>
</dbReference>
<dbReference type="Proteomes" id="UP000321393">
    <property type="component" value="Unassembled WGS sequence"/>
</dbReference>
<evidence type="ECO:0000256" key="1">
    <source>
        <dbReference type="SAM" id="MobiDB-lite"/>
    </source>
</evidence>
<dbReference type="PANTHER" id="PTHR46148:SF60">
    <property type="entry name" value="CHROMO DOMAIN-CONTAINING PROTEIN"/>
    <property type="match status" value="1"/>
</dbReference>
<dbReference type="OrthoDB" id="3211671at2759"/>
<dbReference type="AlphaFoldDB" id="A0A5D3CT49"/>
<protein>
    <submittedName>
        <fullName evidence="4">Reverse transcriptase</fullName>
    </submittedName>
</protein>
<evidence type="ECO:0000259" key="2">
    <source>
        <dbReference type="Pfam" id="PF24626"/>
    </source>
</evidence>
<name>A0A5D3CT49_CUCMM</name>
<evidence type="ECO:0000313" key="6">
    <source>
        <dbReference type="Proteomes" id="UP000321947"/>
    </source>
</evidence>
<feature type="domain" description="Tf2-1-like SH3-like" evidence="2">
    <location>
        <begin position="45"/>
        <end position="109"/>
    </location>
</feature>
<evidence type="ECO:0000313" key="4">
    <source>
        <dbReference type="EMBL" id="TYK14610.1"/>
    </source>
</evidence>
<reference evidence="5 6" key="1">
    <citation type="submission" date="2019-08" db="EMBL/GenBank/DDBJ databases">
        <title>Draft genome sequences of two oriental melons (Cucumis melo L. var makuwa).</title>
        <authorList>
            <person name="Kwon S.-Y."/>
        </authorList>
    </citation>
    <scope>NUCLEOTIDE SEQUENCE [LARGE SCALE GENOMIC DNA]</scope>
    <source>
        <strain evidence="6">cv. Chang Bougi</strain>
        <strain evidence="5">cv. SW 3</strain>
        <tissue evidence="4">Leaf</tissue>
    </source>
</reference>
<dbReference type="EMBL" id="SSTE01008830">
    <property type="protein sequence ID" value="KAA0054426.1"/>
    <property type="molecule type" value="Genomic_DNA"/>
</dbReference>
<dbReference type="Proteomes" id="UP000321947">
    <property type="component" value="Unassembled WGS sequence"/>
</dbReference>
<feature type="region of interest" description="Disordered" evidence="1">
    <location>
        <begin position="145"/>
        <end position="168"/>
    </location>
</feature>